<dbReference type="Pfam" id="PF00646">
    <property type="entry name" value="F-box"/>
    <property type="match status" value="1"/>
</dbReference>
<protein>
    <recommendedName>
        <fullName evidence="1">F-box domain-containing protein</fullName>
    </recommendedName>
</protein>
<evidence type="ECO:0000313" key="2">
    <source>
        <dbReference type="EMBL" id="KAK4500701.1"/>
    </source>
</evidence>
<comment type="caution">
    <text evidence="2">The sequence shown here is derived from an EMBL/GenBank/DDBJ whole genome shotgun (WGS) entry which is preliminary data.</text>
</comment>
<sequence length="225" mass="25506">MPDPTFAGALADPDVLRNVLSHLTIRETLNLRFVSRATKSAIDTGIPAQEKLFFAAVVPAVPPPLPTYLELNPLLFARRHVYILRNTFQFYEHPGGFYELHLQTGRDQEKLLNRNWKGCQAMLTRPSLTSLQVNMRGYKPAPFTNANQGTASICWIAWPTVNNANGVTYGDVLREAVRECRRQGQNPYHRMTFEVRFPPGHKLRLGPYEEVLGALDDQHRARLGL</sequence>
<dbReference type="InterPro" id="IPR001810">
    <property type="entry name" value="F-box_dom"/>
</dbReference>
<dbReference type="EMBL" id="JAXOVC010000006">
    <property type="protein sequence ID" value="KAK4500701.1"/>
    <property type="molecule type" value="Genomic_DNA"/>
</dbReference>
<evidence type="ECO:0000259" key="1">
    <source>
        <dbReference type="Pfam" id="PF00646"/>
    </source>
</evidence>
<evidence type="ECO:0000313" key="3">
    <source>
        <dbReference type="Proteomes" id="UP001305779"/>
    </source>
</evidence>
<name>A0ABR0EGR9_ZASCE</name>
<dbReference type="Proteomes" id="UP001305779">
    <property type="component" value="Unassembled WGS sequence"/>
</dbReference>
<gene>
    <name evidence="2" type="ORF">PRZ48_008890</name>
</gene>
<keyword evidence="3" id="KW-1185">Reference proteome</keyword>
<accession>A0ABR0EGR9</accession>
<organism evidence="2 3">
    <name type="scientific">Zasmidium cellare</name>
    <name type="common">Wine cellar mold</name>
    <name type="synonym">Racodium cellare</name>
    <dbReference type="NCBI Taxonomy" id="395010"/>
    <lineage>
        <taxon>Eukaryota</taxon>
        <taxon>Fungi</taxon>
        <taxon>Dikarya</taxon>
        <taxon>Ascomycota</taxon>
        <taxon>Pezizomycotina</taxon>
        <taxon>Dothideomycetes</taxon>
        <taxon>Dothideomycetidae</taxon>
        <taxon>Mycosphaerellales</taxon>
        <taxon>Mycosphaerellaceae</taxon>
        <taxon>Zasmidium</taxon>
    </lineage>
</organism>
<feature type="domain" description="F-box" evidence="1">
    <location>
        <begin position="13"/>
        <end position="44"/>
    </location>
</feature>
<reference evidence="2 3" key="1">
    <citation type="journal article" date="2023" name="G3 (Bethesda)">
        <title>A chromosome-level genome assembly of Zasmidium syzygii isolated from banana leaves.</title>
        <authorList>
            <person name="van Westerhoven A.C."/>
            <person name="Mehrabi R."/>
            <person name="Talebi R."/>
            <person name="Steentjes M.B.F."/>
            <person name="Corcolon B."/>
            <person name="Chong P.A."/>
            <person name="Kema G.H.J."/>
            <person name="Seidl M.F."/>
        </authorList>
    </citation>
    <scope>NUCLEOTIDE SEQUENCE [LARGE SCALE GENOMIC DNA]</scope>
    <source>
        <strain evidence="2 3">P124</strain>
    </source>
</reference>
<proteinExistence type="predicted"/>